<comment type="caution">
    <text evidence="1">The sequence shown here is derived from an EMBL/GenBank/DDBJ whole genome shotgun (WGS) entry which is preliminary data.</text>
</comment>
<accession>A0A2A2JNI2</accession>
<protein>
    <submittedName>
        <fullName evidence="1">Uncharacterized protein</fullName>
    </submittedName>
</protein>
<keyword evidence="2" id="KW-1185">Reference proteome</keyword>
<evidence type="ECO:0000313" key="1">
    <source>
        <dbReference type="EMBL" id="PAV63240.1"/>
    </source>
</evidence>
<dbReference type="AlphaFoldDB" id="A0A2A2JNI2"/>
<sequence>MAAINDWLVVESNSQGETNEEKLKGADGRMGAKMYSITEISSKSSKEKYEIFAMRKFYDIVKEYKNKSNKLPGTMRCDEMTNDLCPGLPIFILTFLSSSLHFRYPFYLSSLKTKKSKWT</sequence>
<dbReference type="Proteomes" id="UP000218231">
    <property type="component" value="Unassembled WGS sequence"/>
</dbReference>
<name>A0A2A2JNI2_9BILA</name>
<proteinExistence type="predicted"/>
<reference evidence="1 2" key="1">
    <citation type="journal article" date="2017" name="Curr. Biol.">
        <title>Genome architecture and evolution of a unichromosomal asexual nematode.</title>
        <authorList>
            <person name="Fradin H."/>
            <person name="Zegar C."/>
            <person name="Gutwein M."/>
            <person name="Lucas J."/>
            <person name="Kovtun M."/>
            <person name="Corcoran D."/>
            <person name="Baugh L.R."/>
            <person name="Kiontke K."/>
            <person name="Gunsalus K."/>
            <person name="Fitch D.H."/>
            <person name="Piano F."/>
        </authorList>
    </citation>
    <scope>NUCLEOTIDE SEQUENCE [LARGE SCALE GENOMIC DNA]</scope>
    <source>
        <strain evidence="1">PF1309</strain>
    </source>
</reference>
<organism evidence="1 2">
    <name type="scientific">Diploscapter pachys</name>
    <dbReference type="NCBI Taxonomy" id="2018661"/>
    <lineage>
        <taxon>Eukaryota</taxon>
        <taxon>Metazoa</taxon>
        <taxon>Ecdysozoa</taxon>
        <taxon>Nematoda</taxon>
        <taxon>Chromadorea</taxon>
        <taxon>Rhabditida</taxon>
        <taxon>Rhabditina</taxon>
        <taxon>Rhabditomorpha</taxon>
        <taxon>Rhabditoidea</taxon>
        <taxon>Rhabditidae</taxon>
        <taxon>Diploscapter</taxon>
    </lineage>
</organism>
<evidence type="ECO:0000313" key="2">
    <source>
        <dbReference type="Proteomes" id="UP000218231"/>
    </source>
</evidence>
<gene>
    <name evidence="1" type="ORF">WR25_17717</name>
</gene>
<dbReference type="EMBL" id="LIAE01010322">
    <property type="protein sequence ID" value="PAV63240.1"/>
    <property type="molecule type" value="Genomic_DNA"/>
</dbReference>